<gene>
    <name evidence="14" type="ORF">GA0061098_1009177</name>
</gene>
<evidence type="ECO:0000256" key="5">
    <source>
        <dbReference type="ARBA" id="ARBA00022827"/>
    </source>
</evidence>
<dbReference type="GO" id="GO:0051539">
    <property type="term" value="F:4 iron, 4 sulfur cluster binding"/>
    <property type="evidence" value="ECO:0007669"/>
    <property type="project" value="UniProtKB-KW"/>
</dbReference>
<dbReference type="GO" id="GO:0046872">
    <property type="term" value="F:metal ion binding"/>
    <property type="evidence" value="ECO:0007669"/>
    <property type="project" value="UniProtKB-KW"/>
</dbReference>
<comment type="cofactor">
    <cofactor evidence="1">
        <name>FAD</name>
        <dbReference type="ChEBI" id="CHEBI:57692"/>
    </cofactor>
</comment>
<evidence type="ECO:0000256" key="1">
    <source>
        <dbReference type="ARBA" id="ARBA00001974"/>
    </source>
</evidence>
<dbReference type="InterPro" id="IPR016167">
    <property type="entry name" value="FAD-bd_PCMH_sub1"/>
</dbReference>
<evidence type="ECO:0000256" key="8">
    <source>
        <dbReference type="ARBA" id="ARBA00023014"/>
    </source>
</evidence>
<dbReference type="FunFam" id="3.30.70.2740:FF:000003">
    <property type="entry name" value="Oxidoreductase, FAD-binding, putative"/>
    <property type="match status" value="1"/>
</dbReference>
<dbReference type="FunFam" id="3.30.465.10:FF:000048">
    <property type="entry name" value="FAD-binding oxidoreductase"/>
    <property type="match status" value="1"/>
</dbReference>
<comment type="catalytic activity">
    <reaction evidence="10">
        <text>(R)-2-hydroxyglutarate + A = 2-oxoglutarate + AH2</text>
        <dbReference type="Rhea" id="RHEA:38295"/>
        <dbReference type="ChEBI" id="CHEBI:13193"/>
        <dbReference type="ChEBI" id="CHEBI:15801"/>
        <dbReference type="ChEBI" id="CHEBI:16810"/>
        <dbReference type="ChEBI" id="CHEBI:17499"/>
        <dbReference type="EC" id="1.1.99.39"/>
    </reaction>
    <physiologicalReaction direction="left-to-right" evidence="10">
        <dbReference type="Rhea" id="RHEA:38296"/>
    </physiologicalReaction>
</comment>
<keyword evidence="6" id="KW-0560">Oxidoreductase</keyword>
<dbReference type="GO" id="GO:1903457">
    <property type="term" value="P:lactate catabolic process"/>
    <property type="evidence" value="ECO:0007669"/>
    <property type="project" value="TreeGrafter"/>
</dbReference>
<dbReference type="InterPro" id="IPR017900">
    <property type="entry name" value="4Fe4S_Fe_S_CS"/>
</dbReference>
<dbReference type="Pfam" id="PF02913">
    <property type="entry name" value="FAD-oxidase_C"/>
    <property type="match status" value="1"/>
</dbReference>
<keyword evidence="15" id="KW-1185">Reference proteome</keyword>
<evidence type="ECO:0000259" key="13">
    <source>
        <dbReference type="PROSITE" id="PS51387"/>
    </source>
</evidence>
<dbReference type="EMBL" id="FMAI01000009">
    <property type="protein sequence ID" value="SCB42769.1"/>
    <property type="molecule type" value="Genomic_DNA"/>
</dbReference>
<dbReference type="InterPro" id="IPR016169">
    <property type="entry name" value="FAD-bd_PCMH_sub2"/>
</dbReference>
<keyword evidence="2" id="KW-0004">4Fe-4S</keyword>
<accession>A0A1C3WS35</accession>
<reference evidence="15" key="1">
    <citation type="submission" date="2016-08" db="EMBL/GenBank/DDBJ databases">
        <authorList>
            <person name="Varghese N."/>
            <person name="Submissions Spin"/>
        </authorList>
    </citation>
    <scope>NUCLEOTIDE SEQUENCE [LARGE SCALE GENOMIC DNA]</scope>
    <source>
        <strain evidence="15">ERR11</strain>
    </source>
</reference>
<dbReference type="AlphaFoldDB" id="A0A1C3WS35"/>
<protein>
    <recommendedName>
        <fullName evidence="12">D-2-hydroxyglutarate dehydrogenase</fullName>
        <ecNumber evidence="9">1.1.99.39</ecNumber>
    </recommendedName>
</protein>
<keyword evidence="7" id="KW-0408">Iron</keyword>
<proteinExistence type="inferred from homology"/>
<dbReference type="GO" id="GO:0051990">
    <property type="term" value="F:(R)-2-hydroxyglutarate dehydrogenase activity"/>
    <property type="evidence" value="ECO:0007669"/>
    <property type="project" value="UniProtKB-EC"/>
</dbReference>
<feature type="domain" description="FAD-binding PCMH-type" evidence="13">
    <location>
        <begin position="56"/>
        <end position="283"/>
    </location>
</feature>
<dbReference type="Gene3D" id="3.30.43.10">
    <property type="entry name" value="Uridine Diphospho-n-acetylenolpyruvylglucosamine Reductase, domain 2"/>
    <property type="match status" value="1"/>
</dbReference>
<dbReference type="InterPro" id="IPR036318">
    <property type="entry name" value="FAD-bd_PCMH-like_sf"/>
</dbReference>
<evidence type="ECO:0000256" key="9">
    <source>
        <dbReference type="ARBA" id="ARBA00039003"/>
    </source>
</evidence>
<dbReference type="InterPro" id="IPR016164">
    <property type="entry name" value="FAD-linked_Oxase-like_C"/>
</dbReference>
<evidence type="ECO:0000256" key="10">
    <source>
        <dbReference type="ARBA" id="ARBA00051291"/>
    </source>
</evidence>
<dbReference type="Proteomes" id="UP000199184">
    <property type="component" value="Unassembled WGS sequence"/>
</dbReference>
<dbReference type="InterPro" id="IPR016166">
    <property type="entry name" value="FAD-bd_PCMH"/>
</dbReference>
<dbReference type="GO" id="GO:0071949">
    <property type="term" value="F:FAD binding"/>
    <property type="evidence" value="ECO:0007669"/>
    <property type="project" value="InterPro"/>
</dbReference>
<dbReference type="EC" id="1.1.99.39" evidence="9"/>
<keyword evidence="8" id="KW-0411">Iron-sulfur</keyword>
<sequence length="1012" mass="109524">MPANRRKRTMAAEVAGKSSESAQKGGLAARLAREITGDVLFDRFSRGRYATDASFYQIMPAGVVVPKTMDEALLALAIARDEGRKVTPRGGGTSQCGQTVNDGIVVDLSKHLNRILSLDVEGRTCVVEPGIVLDDLNRQLKKHGLWFPVDVSTASRATIGGMAGNNSCGGRSLRYGTMRDNTLSMEAALADGTLSRYGEVSRDLSDLDAGNSTRALFRDMLDLGTREADEIAARFPKVQRRVGGYNLDALVPRNARNNMAHLLVGSEGTLAFTTKVELKLWPVIRNKALGVCHFGSFYEAMDAAQHLVKLKPIAVELVDRTMLALGRDIAMFRPIISAAIKGDPDAVLVVEFAEEDQADNVLRLKQLGELMGDLGFGWTNDKRKWGGVVEITEPALQSGIADFRAAGLNVMMSMKQEGKPVSFVEDCAVPLPHLADYTARLNEVFAKHGTSGTMYAHASEGCLHVRPVLNLKLEKDVKAMRAIAEEAFALVREYKGSHSGEHGDGLVRSEFHETMFGERLVADFREVKQRFDPDGTLNPGKIVDAPKMDDRSLFRFKPDYRVGELKTKLDWSAYPGAGGGFQGAVEMCNNNGACRKLEGGVMCPSYRATRNEKDVTRGRANTLRLAISGQLGPDALSSDEMMETLKLCVSCKACRHECPTGVDMAKMKIEVLAARAASHGLTLRDRLVGYLPRYAGLASRLAPLANLRNRSPLLRKLFERFAGISARRALPAFRSDVFAPAAGVVGPVDGREVVLFADTFNRIYERENLDAALRVLAAGGYRVHLPKPTSGGRPLCCGRTFLSAGLVDEARVELDRLVAAFAPFAARGVPIVGLEPSCLLTLRDELASLRKDNDAKAVGAHALTFEEFLVREAEAGRLQLPLGTIADEAVVHGHCHQKSFGALKPVEQVLRLVPGLAVETIESSCCGMAGAFGYGADTYEASIEMAELSLLPAVRRAGPSTLVVADGTSCRHQIHDGTQREALHVARVLAMSLDNAESNSSTNSIAKETSHG</sequence>
<dbReference type="PROSITE" id="PS51387">
    <property type="entry name" value="FAD_PCMH"/>
    <property type="match status" value="1"/>
</dbReference>
<evidence type="ECO:0000256" key="3">
    <source>
        <dbReference type="ARBA" id="ARBA00022630"/>
    </source>
</evidence>
<evidence type="ECO:0000256" key="7">
    <source>
        <dbReference type="ARBA" id="ARBA00023004"/>
    </source>
</evidence>
<evidence type="ECO:0000256" key="11">
    <source>
        <dbReference type="ARBA" id="ARBA00060924"/>
    </source>
</evidence>
<dbReference type="SUPFAM" id="SSF55103">
    <property type="entry name" value="FAD-linked oxidases, C-terminal domain"/>
    <property type="match status" value="1"/>
</dbReference>
<dbReference type="PROSITE" id="PS00198">
    <property type="entry name" value="4FE4S_FER_1"/>
    <property type="match status" value="1"/>
</dbReference>
<dbReference type="PANTHER" id="PTHR11748:SF119">
    <property type="entry name" value="D-2-HYDROXYGLUTARATE DEHYDROGENASE"/>
    <property type="match status" value="1"/>
</dbReference>
<evidence type="ECO:0000313" key="14">
    <source>
        <dbReference type="EMBL" id="SCB42769.1"/>
    </source>
</evidence>
<evidence type="ECO:0000313" key="15">
    <source>
        <dbReference type="Proteomes" id="UP000199184"/>
    </source>
</evidence>
<keyword evidence="4" id="KW-0479">Metal-binding</keyword>
<comment type="similarity">
    <text evidence="11">In the N-terminal section; belongs to the FAD-binding oxidoreductase/transferase type 4 family.</text>
</comment>
<dbReference type="Gene3D" id="3.30.70.2740">
    <property type="match status" value="1"/>
</dbReference>
<dbReference type="Gene3D" id="1.10.45.10">
    <property type="entry name" value="Vanillyl-alcohol Oxidase, Chain A, domain 4"/>
    <property type="match status" value="1"/>
</dbReference>
<dbReference type="GO" id="GO:0004458">
    <property type="term" value="F:D-lactate dehydrogenase (cytochrome) activity"/>
    <property type="evidence" value="ECO:0007669"/>
    <property type="project" value="TreeGrafter"/>
</dbReference>
<keyword evidence="5" id="KW-0274">FAD</keyword>
<dbReference type="InterPro" id="IPR004113">
    <property type="entry name" value="FAD-bd_oxidored_4_C"/>
</dbReference>
<evidence type="ECO:0000256" key="4">
    <source>
        <dbReference type="ARBA" id="ARBA00022723"/>
    </source>
</evidence>
<dbReference type="InterPro" id="IPR006094">
    <property type="entry name" value="Oxid_FAD_bind_N"/>
</dbReference>
<dbReference type="InterPro" id="IPR016171">
    <property type="entry name" value="Vanillyl_alc_oxidase_C-sub2"/>
</dbReference>
<keyword evidence="3" id="KW-0285">Flavoprotein</keyword>
<dbReference type="InterPro" id="IPR017896">
    <property type="entry name" value="4Fe4S_Fe-S-bd"/>
</dbReference>
<dbReference type="SUPFAM" id="SSF56176">
    <property type="entry name" value="FAD-binding/transporter-associated domain-like"/>
    <property type="match status" value="1"/>
</dbReference>
<evidence type="ECO:0000256" key="6">
    <source>
        <dbReference type="ARBA" id="ARBA00023002"/>
    </source>
</evidence>
<evidence type="ECO:0000256" key="12">
    <source>
        <dbReference type="ARBA" id="ARBA00067680"/>
    </source>
</evidence>
<dbReference type="SUPFAM" id="SSF46548">
    <property type="entry name" value="alpha-helical ferredoxin"/>
    <property type="match status" value="1"/>
</dbReference>
<organism evidence="14 15">
    <name type="scientific">Bradyrhizobium shewense</name>
    <dbReference type="NCBI Taxonomy" id="1761772"/>
    <lineage>
        <taxon>Bacteria</taxon>
        <taxon>Pseudomonadati</taxon>
        <taxon>Pseudomonadota</taxon>
        <taxon>Alphaproteobacteria</taxon>
        <taxon>Hyphomicrobiales</taxon>
        <taxon>Nitrobacteraceae</taxon>
        <taxon>Bradyrhizobium</taxon>
    </lineage>
</organism>
<dbReference type="Gene3D" id="3.30.465.10">
    <property type="match status" value="1"/>
</dbReference>
<evidence type="ECO:0000256" key="2">
    <source>
        <dbReference type="ARBA" id="ARBA00022485"/>
    </source>
</evidence>
<dbReference type="Pfam" id="PF13183">
    <property type="entry name" value="Fer4_8"/>
    <property type="match status" value="1"/>
</dbReference>
<dbReference type="GO" id="GO:0008720">
    <property type="term" value="F:D-lactate dehydrogenase (NAD+) activity"/>
    <property type="evidence" value="ECO:0007669"/>
    <property type="project" value="TreeGrafter"/>
</dbReference>
<dbReference type="PANTHER" id="PTHR11748">
    <property type="entry name" value="D-LACTATE DEHYDROGENASE"/>
    <property type="match status" value="1"/>
</dbReference>
<name>A0A1C3WS35_9BRAD</name>
<dbReference type="Pfam" id="PF01565">
    <property type="entry name" value="FAD_binding_4"/>
    <property type="match status" value="1"/>
</dbReference>